<name>A0A7V8SVE3_9BACT</name>
<gene>
    <name evidence="10" type="ORF">HRJ53_03835</name>
</gene>
<evidence type="ECO:0000313" key="10">
    <source>
        <dbReference type="EMBL" id="MBA0084105.1"/>
    </source>
</evidence>
<evidence type="ECO:0000256" key="4">
    <source>
        <dbReference type="ARBA" id="ARBA00022989"/>
    </source>
</evidence>
<feature type="transmembrane region" description="Helical" evidence="7">
    <location>
        <begin position="374"/>
        <end position="397"/>
    </location>
</feature>
<comment type="caution">
    <text evidence="10">The sequence shown here is derived from an EMBL/GenBank/DDBJ whole genome shotgun (WGS) entry which is preliminary data.</text>
</comment>
<evidence type="ECO:0000256" key="3">
    <source>
        <dbReference type="ARBA" id="ARBA00022692"/>
    </source>
</evidence>
<feature type="domain" description="MacB-like periplasmic core" evidence="9">
    <location>
        <begin position="25"/>
        <end position="238"/>
    </location>
</feature>
<reference evidence="10" key="1">
    <citation type="submission" date="2020-06" db="EMBL/GenBank/DDBJ databases">
        <title>Legume-microbial interactions unlock mineral nutrients during tropical forest succession.</title>
        <authorList>
            <person name="Epihov D.Z."/>
        </authorList>
    </citation>
    <scope>NUCLEOTIDE SEQUENCE [LARGE SCALE GENOMIC DNA]</scope>
    <source>
        <strain evidence="10">Pan2503</strain>
    </source>
</reference>
<evidence type="ECO:0000256" key="2">
    <source>
        <dbReference type="ARBA" id="ARBA00022475"/>
    </source>
</evidence>
<dbReference type="InterPro" id="IPR003838">
    <property type="entry name" value="ABC3_permease_C"/>
</dbReference>
<feature type="transmembrane region" description="Helical" evidence="7">
    <location>
        <begin position="333"/>
        <end position="354"/>
    </location>
</feature>
<dbReference type="Proteomes" id="UP000567293">
    <property type="component" value="Unassembled WGS sequence"/>
</dbReference>
<dbReference type="EMBL" id="JACDQQ010000376">
    <property type="protein sequence ID" value="MBA0084105.1"/>
    <property type="molecule type" value="Genomic_DNA"/>
</dbReference>
<keyword evidence="5 7" id="KW-0472">Membrane</keyword>
<dbReference type="InterPro" id="IPR025857">
    <property type="entry name" value="MacB_PCD"/>
</dbReference>
<protein>
    <submittedName>
        <fullName evidence="10">ABC transporter permease</fullName>
    </submittedName>
</protein>
<keyword evidence="11" id="KW-1185">Reference proteome</keyword>
<feature type="transmembrane region" description="Helical" evidence="7">
    <location>
        <begin position="279"/>
        <end position="301"/>
    </location>
</feature>
<accession>A0A7V8SVE3</accession>
<feature type="transmembrane region" description="Helical" evidence="7">
    <location>
        <begin position="21"/>
        <end position="43"/>
    </location>
</feature>
<sequence length="721" mass="78093">MDTFFLDLKYAARSLWRDKGFALAVLLTFAVCIAANAALFAIVNSVILRPLPVAEASSVLLMSNDYPNAGISGGNYTAAGDYFDRLREMTVFESQALFQRRNQTVDLNGTPQQIRGMVVTPSWFHLLRVSPRLGRPFTEEEGEVGRDQEVILSDGLWKQLYSGDKSVLGRTLRMGGRPYTIVGVMPAKFNFVDPDVLLWTPLAFTAEEKTAHHNNNWRYIGRLKPGATLEQAQAQVNALNQENLERFPETKELLINAGFHTAVKPLEDLLIAGVKGTLYLLWGGAFLVLLIGGLNIANLALARLAMRRKQIATRIALGAGRAQLVRQLLLENLGLALLGGMAGIALGAGVLRALNAIGLEKFPRAGEVHMDGTAILVSLALSLGAGLFVGLFPLAGISKIGISDALHEESRTGTGGKKSRRVRQLLVTAQVGFAFTLLLGAGLLLASFRRLLHVDPGFNPNGVISASIALPRAKYSKPEALRDFMNRALPAIRAIPGVSSAGATEAIPLGGNHDDSVILAEGYQMKPGESLISPLNIGVTSGYFEALGISMVRGRPFNDRDNEAAPRVIIVDERLARHFWPNRDPIGRRMYFPSDPKDLLKIDEHTLCFTVVGVARTLRYENLDDSGATVGAYYLCNAQQPASTFTLALKTAGDPASAVRALRAEISRLDPDLALFDIHSMPERIDLSLSSRRTSMLLANAFGGVALFLASLGIYGVLAYL</sequence>
<evidence type="ECO:0000256" key="5">
    <source>
        <dbReference type="ARBA" id="ARBA00023136"/>
    </source>
</evidence>
<comment type="subcellular location">
    <subcellularLocation>
        <location evidence="1">Cell membrane</location>
        <topology evidence="1">Multi-pass membrane protein</topology>
    </subcellularLocation>
</comment>
<dbReference type="Pfam" id="PF12704">
    <property type="entry name" value="MacB_PCD"/>
    <property type="match status" value="2"/>
</dbReference>
<evidence type="ECO:0000313" key="11">
    <source>
        <dbReference type="Proteomes" id="UP000567293"/>
    </source>
</evidence>
<feature type="domain" description="MacB-like periplasmic core" evidence="9">
    <location>
        <begin position="449"/>
        <end position="664"/>
    </location>
</feature>
<organism evidence="10 11">
    <name type="scientific">Candidatus Acidiferrum panamense</name>
    <dbReference type="NCBI Taxonomy" id="2741543"/>
    <lineage>
        <taxon>Bacteria</taxon>
        <taxon>Pseudomonadati</taxon>
        <taxon>Acidobacteriota</taxon>
        <taxon>Terriglobia</taxon>
        <taxon>Candidatus Acidiferrales</taxon>
        <taxon>Candidatus Acidiferrum</taxon>
    </lineage>
</organism>
<dbReference type="InterPro" id="IPR017800">
    <property type="entry name" value="ADOP"/>
</dbReference>
<dbReference type="GO" id="GO:0005886">
    <property type="term" value="C:plasma membrane"/>
    <property type="evidence" value="ECO:0007669"/>
    <property type="project" value="UniProtKB-SubCell"/>
</dbReference>
<evidence type="ECO:0000259" key="8">
    <source>
        <dbReference type="Pfam" id="PF02687"/>
    </source>
</evidence>
<feature type="transmembrane region" description="Helical" evidence="7">
    <location>
        <begin position="697"/>
        <end position="718"/>
    </location>
</feature>
<dbReference type="PANTHER" id="PTHR30572:SF4">
    <property type="entry name" value="ABC TRANSPORTER PERMEASE YTRF"/>
    <property type="match status" value="1"/>
</dbReference>
<dbReference type="AlphaFoldDB" id="A0A7V8SVE3"/>
<evidence type="ECO:0000256" key="6">
    <source>
        <dbReference type="ARBA" id="ARBA00038076"/>
    </source>
</evidence>
<evidence type="ECO:0000256" key="7">
    <source>
        <dbReference type="SAM" id="Phobius"/>
    </source>
</evidence>
<dbReference type="PANTHER" id="PTHR30572">
    <property type="entry name" value="MEMBRANE COMPONENT OF TRANSPORTER-RELATED"/>
    <property type="match status" value="1"/>
</dbReference>
<dbReference type="Pfam" id="PF02687">
    <property type="entry name" value="FtsX"/>
    <property type="match status" value="1"/>
</dbReference>
<feature type="non-terminal residue" evidence="10">
    <location>
        <position position="721"/>
    </location>
</feature>
<keyword evidence="3 7" id="KW-0812">Transmembrane</keyword>
<dbReference type="InterPro" id="IPR050250">
    <property type="entry name" value="Macrolide_Exporter_MacB"/>
</dbReference>
<evidence type="ECO:0000259" key="9">
    <source>
        <dbReference type="Pfam" id="PF12704"/>
    </source>
</evidence>
<dbReference type="NCBIfam" id="TIGR03434">
    <property type="entry name" value="ADOP"/>
    <property type="match status" value="1"/>
</dbReference>
<dbReference type="GO" id="GO:0022857">
    <property type="term" value="F:transmembrane transporter activity"/>
    <property type="evidence" value="ECO:0007669"/>
    <property type="project" value="TreeGrafter"/>
</dbReference>
<keyword evidence="2" id="KW-1003">Cell membrane</keyword>
<evidence type="ECO:0000256" key="1">
    <source>
        <dbReference type="ARBA" id="ARBA00004651"/>
    </source>
</evidence>
<feature type="domain" description="ABC3 transporter permease C-terminal" evidence="8">
    <location>
        <begin position="285"/>
        <end position="401"/>
    </location>
</feature>
<comment type="similarity">
    <text evidence="6">Belongs to the ABC-4 integral membrane protein family.</text>
</comment>
<feature type="transmembrane region" description="Helical" evidence="7">
    <location>
        <begin position="425"/>
        <end position="446"/>
    </location>
</feature>
<proteinExistence type="inferred from homology"/>
<keyword evidence="4 7" id="KW-1133">Transmembrane helix</keyword>